<evidence type="ECO:0000256" key="11">
    <source>
        <dbReference type="ARBA" id="ARBA00049091"/>
    </source>
</evidence>
<dbReference type="InterPro" id="IPR050924">
    <property type="entry name" value="Peroxiredoxin_BCP/PrxQ"/>
</dbReference>
<dbReference type="Proteomes" id="UP000571017">
    <property type="component" value="Unassembled WGS sequence"/>
</dbReference>
<keyword evidence="7" id="KW-0676">Redox-active center</keyword>
<dbReference type="PANTHER" id="PTHR42801">
    <property type="entry name" value="THIOREDOXIN-DEPENDENT PEROXIDE REDUCTASE"/>
    <property type="match status" value="1"/>
</dbReference>
<evidence type="ECO:0000259" key="12">
    <source>
        <dbReference type="PROSITE" id="PS51352"/>
    </source>
</evidence>
<accession>A0A838CSP8</accession>
<keyword evidence="5" id="KW-0560">Oxidoreductase</keyword>
<dbReference type="AlphaFoldDB" id="A0A838CSP8"/>
<dbReference type="SUPFAM" id="SSF52833">
    <property type="entry name" value="Thioredoxin-like"/>
    <property type="match status" value="1"/>
</dbReference>
<keyword evidence="6" id="KW-1015">Disulfide bond</keyword>
<organism evidence="13 14">
    <name type="scientific">Halobacillus locisalis</name>
    <dbReference type="NCBI Taxonomy" id="220753"/>
    <lineage>
        <taxon>Bacteria</taxon>
        <taxon>Bacillati</taxon>
        <taxon>Bacillota</taxon>
        <taxon>Bacilli</taxon>
        <taxon>Bacillales</taxon>
        <taxon>Bacillaceae</taxon>
        <taxon>Halobacillus</taxon>
    </lineage>
</organism>
<dbReference type="Pfam" id="PF00578">
    <property type="entry name" value="AhpC-TSA"/>
    <property type="match status" value="1"/>
</dbReference>
<dbReference type="EC" id="1.11.1.24" evidence="2"/>
<evidence type="ECO:0000256" key="7">
    <source>
        <dbReference type="ARBA" id="ARBA00023284"/>
    </source>
</evidence>
<dbReference type="GO" id="GO:0045454">
    <property type="term" value="P:cell redox homeostasis"/>
    <property type="evidence" value="ECO:0007669"/>
    <property type="project" value="TreeGrafter"/>
</dbReference>
<comment type="function">
    <text evidence="1">Thiol-specific peroxidase that catalyzes the reduction of hydrogen peroxide and organic hydroperoxides to water and alcohols, respectively. Plays a role in cell protection against oxidative stress by detoxifying peroxides and as sensor of hydrogen peroxide-mediated signaling events.</text>
</comment>
<gene>
    <name evidence="13" type="ORF">H0266_08435</name>
</gene>
<comment type="caution">
    <text evidence="13">The sequence shown here is derived from an EMBL/GenBank/DDBJ whole genome shotgun (WGS) entry which is preliminary data.</text>
</comment>
<dbReference type="InterPro" id="IPR000866">
    <property type="entry name" value="AhpC/TSA"/>
</dbReference>
<comment type="catalytic activity">
    <reaction evidence="11">
        <text>a hydroperoxide + [thioredoxin]-dithiol = an alcohol + [thioredoxin]-disulfide + H2O</text>
        <dbReference type="Rhea" id="RHEA:62620"/>
        <dbReference type="Rhea" id="RHEA-COMP:10698"/>
        <dbReference type="Rhea" id="RHEA-COMP:10700"/>
        <dbReference type="ChEBI" id="CHEBI:15377"/>
        <dbReference type="ChEBI" id="CHEBI:29950"/>
        <dbReference type="ChEBI" id="CHEBI:30879"/>
        <dbReference type="ChEBI" id="CHEBI:35924"/>
        <dbReference type="ChEBI" id="CHEBI:50058"/>
        <dbReference type="EC" id="1.11.1.24"/>
    </reaction>
</comment>
<dbReference type="GO" id="GO:0034599">
    <property type="term" value="P:cellular response to oxidative stress"/>
    <property type="evidence" value="ECO:0007669"/>
    <property type="project" value="TreeGrafter"/>
</dbReference>
<protein>
    <recommendedName>
        <fullName evidence="2">thioredoxin-dependent peroxiredoxin</fullName>
        <ecNumber evidence="2">1.11.1.24</ecNumber>
    </recommendedName>
    <alternativeName>
        <fullName evidence="10">Bacterioferritin comigratory protein</fullName>
    </alternativeName>
    <alternativeName>
        <fullName evidence="8">Thioredoxin peroxidase</fullName>
    </alternativeName>
</protein>
<evidence type="ECO:0000256" key="6">
    <source>
        <dbReference type="ARBA" id="ARBA00023157"/>
    </source>
</evidence>
<evidence type="ECO:0000256" key="3">
    <source>
        <dbReference type="ARBA" id="ARBA00022559"/>
    </source>
</evidence>
<dbReference type="GO" id="GO:0008379">
    <property type="term" value="F:thioredoxin peroxidase activity"/>
    <property type="evidence" value="ECO:0007669"/>
    <property type="project" value="TreeGrafter"/>
</dbReference>
<comment type="similarity">
    <text evidence="9">Belongs to the peroxiredoxin family. BCP/PrxQ subfamily.</text>
</comment>
<dbReference type="CDD" id="cd02970">
    <property type="entry name" value="PRX_like2"/>
    <property type="match status" value="1"/>
</dbReference>
<dbReference type="EMBL" id="JACEFG010000002">
    <property type="protein sequence ID" value="MBA2174918.1"/>
    <property type="molecule type" value="Genomic_DNA"/>
</dbReference>
<dbReference type="InterPro" id="IPR013766">
    <property type="entry name" value="Thioredoxin_domain"/>
</dbReference>
<proteinExistence type="inferred from homology"/>
<dbReference type="RefSeq" id="WP_181471972.1">
    <property type="nucleotide sequence ID" value="NZ_JACEFG010000002.1"/>
</dbReference>
<keyword evidence="14" id="KW-1185">Reference proteome</keyword>
<keyword evidence="4" id="KW-0049">Antioxidant</keyword>
<evidence type="ECO:0000256" key="9">
    <source>
        <dbReference type="ARBA" id="ARBA00038489"/>
    </source>
</evidence>
<keyword evidence="3" id="KW-0575">Peroxidase</keyword>
<evidence type="ECO:0000256" key="10">
    <source>
        <dbReference type="ARBA" id="ARBA00041373"/>
    </source>
</evidence>
<evidence type="ECO:0000256" key="2">
    <source>
        <dbReference type="ARBA" id="ARBA00013017"/>
    </source>
</evidence>
<evidence type="ECO:0000256" key="5">
    <source>
        <dbReference type="ARBA" id="ARBA00023002"/>
    </source>
</evidence>
<reference evidence="13 14" key="1">
    <citation type="journal article" date="2004" name="Extremophiles">
        <title>Halobacillus locisalis sp. nov., a halophilic bacterium isolated from a marine solar saltern of the Yellow Sea in Korea.</title>
        <authorList>
            <person name="Yoon J.H."/>
            <person name="Kang K.H."/>
            <person name="Oh T.K."/>
            <person name="Park Y.H."/>
        </authorList>
    </citation>
    <scope>NUCLEOTIDE SEQUENCE [LARGE SCALE GENOMIC DNA]</scope>
    <source>
        <strain evidence="13 14">KCTC 3788</strain>
    </source>
</reference>
<sequence length="215" mass="24393">MLKDELKSVRDKFFSKAPQHVTDNVNKATEELIDAGTATGLKEGVKAPDFTLENASGEWITLSEELKKGPVILNFYRGGWCPYCNLELRAYEKVLGDIRAEGAQLIAISPQTPDQSLTTREKNDLSYEVVSDSTQEVMKDYNLLFELPDYLVDTYKNDFNINLNHYNSQQNPWRLPVAGTVVIHQDGTITKSSANVDYMYRAEPSEILMHLRNLK</sequence>
<evidence type="ECO:0000256" key="1">
    <source>
        <dbReference type="ARBA" id="ARBA00003330"/>
    </source>
</evidence>
<feature type="domain" description="Thioredoxin" evidence="12">
    <location>
        <begin position="41"/>
        <end position="215"/>
    </location>
</feature>
<dbReference type="Gene3D" id="3.40.30.10">
    <property type="entry name" value="Glutaredoxin"/>
    <property type="match status" value="1"/>
</dbReference>
<dbReference type="PROSITE" id="PS51352">
    <property type="entry name" value="THIOREDOXIN_2"/>
    <property type="match status" value="1"/>
</dbReference>
<evidence type="ECO:0000256" key="4">
    <source>
        <dbReference type="ARBA" id="ARBA00022862"/>
    </source>
</evidence>
<dbReference type="GO" id="GO:0005737">
    <property type="term" value="C:cytoplasm"/>
    <property type="evidence" value="ECO:0007669"/>
    <property type="project" value="TreeGrafter"/>
</dbReference>
<dbReference type="InterPro" id="IPR036249">
    <property type="entry name" value="Thioredoxin-like_sf"/>
</dbReference>
<dbReference type="PANTHER" id="PTHR42801:SF7">
    <property type="entry name" value="SLL1159 PROTEIN"/>
    <property type="match status" value="1"/>
</dbReference>
<evidence type="ECO:0000313" key="14">
    <source>
        <dbReference type="Proteomes" id="UP000571017"/>
    </source>
</evidence>
<evidence type="ECO:0000256" key="8">
    <source>
        <dbReference type="ARBA" id="ARBA00032824"/>
    </source>
</evidence>
<evidence type="ECO:0000313" key="13">
    <source>
        <dbReference type="EMBL" id="MBA2174918.1"/>
    </source>
</evidence>
<name>A0A838CSP8_9BACI</name>